<evidence type="ECO:0000313" key="2">
    <source>
        <dbReference type="EMBL" id="KAK7510131.1"/>
    </source>
</evidence>
<reference evidence="2 3" key="1">
    <citation type="submission" date="2024-04" db="EMBL/GenBank/DDBJ databases">
        <title>Phyllosticta paracitricarpa is synonymous to the EU quarantine fungus P. citricarpa based on phylogenomic analyses.</title>
        <authorList>
            <consortium name="Lawrence Berkeley National Laboratory"/>
            <person name="Van Ingen-Buijs V.A."/>
            <person name="Van Westerhoven A.C."/>
            <person name="Haridas S."/>
            <person name="Skiadas P."/>
            <person name="Martin F."/>
            <person name="Groenewald J.Z."/>
            <person name="Crous P.W."/>
            <person name="Seidl M.F."/>
        </authorList>
    </citation>
    <scope>NUCLEOTIDE SEQUENCE [LARGE SCALE GENOMIC DNA]</scope>
    <source>
        <strain evidence="2 3">CBS 123371</strain>
    </source>
</reference>
<sequence>MRAFTFALLALSLRIHFNVSISKAPEPSHQSAKAHVCSSNYIFEYFYRDHHPYRKCHNFCFEVQLSHQRFGIPLVQSFNYQNYNADRDILVYHLLEYLNCNELSRVYYRDIRVNYHENNRPKHDSDNHVPEHHNKDFYNTSFAHLYHDQSDNRYSGTSFSCCLNTSSFNNGNEQQPDSTIFSISTAETRQVIPGTPITSVKAGITLNKDCRPASWSTITKSFDFTQLASCHQGTYGYSFPAISVTSAASGSYFTGASTGISSVFWPPCSPIFAIPTKITNFVPAWSTCTPNAPNGWFDPTISWTPLDGEITGPNYYDYVDIFEVPQDNTSIVCISFRIDTIKYISHLIKSDSVRFPSVGDLEFRHLDKRDCVDNAQADTNLWYFFKQLEHFSACVCISNISSCPFSEHF</sequence>
<accession>A0ABR1KBB8</accession>
<protein>
    <submittedName>
        <fullName evidence="2">Uncharacterized protein</fullName>
    </submittedName>
</protein>
<proteinExistence type="predicted"/>
<name>A0ABR1KBB8_9PEZI</name>
<keyword evidence="3" id="KW-1185">Reference proteome</keyword>
<dbReference type="EMBL" id="JBBPHU010000015">
    <property type="protein sequence ID" value="KAK7510131.1"/>
    <property type="molecule type" value="Genomic_DNA"/>
</dbReference>
<keyword evidence="1" id="KW-0732">Signal</keyword>
<organism evidence="2 3">
    <name type="scientific">Phyllosticta citriasiana</name>
    <dbReference type="NCBI Taxonomy" id="595635"/>
    <lineage>
        <taxon>Eukaryota</taxon>
        <taxon>Fungi</taxon>
        <taxon>Dikarya</taxon>
        <taxon>Ascomycota</taxon>
        <taxon>Pezizomycotina</taxon>
        <taxon>Dothideomycetes</taxon>
        <taxon>Dothideomycetes incertae sedis</taxon>
        <taxon>Botryosphaeriales</taxon>
        <taxon>Phyllostictaceae</taxon>
        <taxon>Phyllosticta</taxon>
    </lineage>
</organism>
<evidence type="ECO:0000256" key="1">
    <source>
        <dbReference type="SAM" id="SignalP"/>
    </source>
</evidence>
<feature type="chain" id="PRO_5045358158" evidence="1">
    <location>
        <begin position="21"/>
        <end position="409"/>
    </location>
</feature>
<feature type="signal peptide" evidence="1">
    <location>
        <begin position="1"/>
        <end position="20"/>
    </location>
</feature>
<comment type="caution">
    <text evidence="2">The sequence shown here is derived from an EMBL/GenBank/DDBJ whole genome shotgun (WGS) entry which is preliminary data.</text>
</comment>
<dbReference type="Proteomes" id="UP001363622">
    <property type="component" value="Unassembled WGS sequence"/>
</dbReference>
<evidence type="ECO:0000313" key="3">
    <source>
        <dbReference type="Proteomes" id="UP001363622"/>
    </source>
</evidence>
<gene>
    <name evidence="2" type="ORF">IWZ03DRAFT_409708</name>
</gene>